<dbReference type="PANTHER" id="PTHR40590">
    <property type="entry name" value="CYTOPLASMIC PROTEIN-RELATED"/>
    <property type="match status" value="1"/>
</dbReference>
<dbReference type="AlphaFoldDB" id="A0A9X2EI21"/>
<dbReference type="Proteomes" id="UP001155128">
    <property type="component" value="Unassembled WGS sequence"/>
</dbReference>
<evidence type="ECO:0000256" key="1">
    <source>
        <dbReference type="SAM" id="SignalP"/>
    </source>
</evidence>
<sequence length="340" mass="38246">MRIPSSLLGIAASFSLAAPAFAQDEAPVVPPPIIVNTAPPVNVYQDEASEEADFNGPALWKLADEDTTIYLFGTIHVLPWGQQWRTDLIDEKIAESDALVIETLVPENPFHMLGAMAEIAYDPTLPKLKDRIDPKLHEALDALIAKGELPAPFYDGLENWAVAMFLAENVEEIERGPGAEDSLQRSFKNMGKRIGQLETFTFQIGIFDRLDPEYQELWLQGVIEASMVEEAEESAQDEFQTMVDTWIAGESLDLTVEMEEYQVEETIEASEEEIALMEGFNAQFLEYLLFERNRNWVDWLERRLDRPGTVFVAVGAGHMWGEKSVPDYLAAAGYTLERLQ</sequence>
<feature type="chain" id="PRO_5040995758" evidence="1">
    <location>
        <begin position="23"/>
        <end position="340"/>
    </location>
</feature>
<dbReference type="Pfam" id="PF01963">
    <property type="entry name" value="TraB_PrgY_gumN"/>
    <property type="match status" value="1"/>
</dbReference>
<proteinExistence type="predicted"/>
<keyword evidence="3" id="KW-1185">Reference proteome</keyword>
<evidence type="ECO:0000313" key="2">
    <source>
        <dbReference type="EMBL" id="MCM8557131.1"/>
    </source>
</evidence>
<accession>A0A9X2EI21</accession>
<name>A0A9X2EI21_9SPHN</name>
<evidence type="ECO:0000313" key="3">
    <source>
        <dbReference type="Proteomes" id="UP001155128"/>
    </source>
</evidence>
<dbReference type="CDD" id="cd14789">
    <property type="entry name" value="Tiki"/>
    <property type="match status" value="1"/>
</dbReference>
<dbReference type="PANTHER" id="PTHR40590:SF1">
    <property type="entry name" value="CYTOPLASMIC PROTEIN"/>
    <property type="match status" value="1"/>
</dbReference>
<dbReference type="RefSeq" id="WP_252112922.1">
    <property type="nucleotide sequence ID" value="NZ_JAMSHT010000001.1"/>
</dbReference>
<gene>
    <name evidence="2" type="ORF">NDO55_04780</name>
</gene>
<dbReference type="EMBL" id="JAMSHT010000001">
    <property type="protein sequence ID" value="MCM8557131.1"/>
    <property type="molecule type" value="Genomic_DNA"/>
</dbReference>
<feature type="signal peptide" evidence="1">
    <location>
        <begin position="1"/>
        <end position="22"/>
    </location>
</feature>
<organism evidence="2 3">
    <name type="scientific">Sphingomicrobium sediminis</name>
    <dbReference type="NCBI Taxonomy" id="2950949"/>
    <lineage>
        <taxon>Bacteria</taxon>
        <taxon>Pseudomonadati</taxon>
        <taxon>Pseudomonadota</taxon>
        <taxon>Alphaproteobacteria</taxon>
        <taxon>Sphingomonadales</taxon>
        <taxon>Sphingomonadaceae</taxon>
        <taxon>Sphingomicrobium</taxon>
    </lineage>
</organism>
<dbReference type="InterPro" id="IPR047111">
    <property type="entry name" value="YbaP-like"/>
</dbReference>
<comment type="caution">
    <text evidence="2">The sequence shown here is derived from an EMBL/GenBank/DDBJ whole genome shotgun (WGS) entry which is preliminary data.</text>
</comment>
<protein>
    <submittedName>
        <fullName evidence="2">TraB/GumN family protein</fullName>
    </submittedName>
</protein>
<keyword evidence="1" id="KW-0732">Signal</keyword>
<reference evidence="2" key="1">
    <citation type="submission" date="2022-06" db="EMBL/GenBank/DDBJ databases">
        <title>Sphingomicrobium sedimins sp. nov., a marine bacterium isolated from tidal flat.</title>
        <authorList>
            <person name="Kim C.-H."/>
            <person name="Yoo Y."/>
            <person name="Kim J.-J."/>
        </authorList>
    </citation>
    <scope>NUCLEOTIDE SEQUENCE</scope>
    <source>
        <strain evidence="2">GRR-S6-50</strain>
    </source>
</reference>
<dbReference type="InterPro" id="IPR002816">
    <property type="entry name" value="TraB/PrgY/GumN_fam"/>
</dbReference>